<evidence type="ECO:0008006" key="3">
    <source>
        <dbReference type="Google" id="ProtNLM"/>
    </source>
</evidence>
<accession>A0A399T240</accession>
<dbReference type="AlphaFoldDB" id="A0A399T240"/>
<protein>
    <recommendedName>
        <fullName evidence="3">Lipoprotein</fullName>
    </recommendedName>
</protein>
<reference evidence="1 2" key="1">
    <citation type="submission" date="2018-08" db="EMBL/GenBank/DDBJ databases">
        <title>Pallidiluteibacterium maritimus gen. nov., sp. nov., isolated from coastal sediment.</title>
        <authorList>
            <person name="Zhou L.Y."/>
        </authorList>
    </citation>
    <scope>NUCLEOTIDE SEQUENCE [LARGE SCALE GENOMIC DNA]</scope>
    <source>
        <strain evidence="1 2">XSD2</strain>
    </source>
</reference>
<gene>
    <name evidence="1" type="ORF">D1614_10740</name>
</gene>
<proteinExistence type="predicted"/>
<organism evidence="1 2">
    <name type="scientific">Maribellus luteus</name>
    <dbReference type="NCBI Taxonomy" id="2305463"/>
    <lineage>
        <taxon>Bacteria</taxon>
        <taxon>Pseudomonadati</taxon>
        <taxon>Bacteroidota</taxon>
        <taxon>Bacteroidia</taxon>
        <taxon>Marinilabiliales</taxon>
        <taxon>Prolixibacteraceae</taxon>
        <taxon>Maribellus</taxon>
    </lineage>
</organism>
<name>A0A399T240_9BACT</name>
<evidence type="ECO:0000313" key="1">
    <source>
        <dbReference type="EMBL" id="RIJ48201.1"/>
    </source>
</evidence>
<keyword evidence="2" id="KW-1185">Reference proteome</keyword>
<sequence length="198" mass="21746">MKINNFKNGLITIVIAGVSLLLVSGCEKNQEENWIIDSDKCVFIDHHVNTNGELIEGNYIEGPQVDFPTYTFNAENEILSGDIDFSINKSLKVIYGNGISLSGLAGGGAGTGLTGIYELPYEQGAFKITDVESNGTVHLLYKDSSIVLNVDEEWINVTSRIDTQDFGEGVAKANLITTDKFVNYGIIEKSNIEKWEED</sequence>
<comment type="caution">
    <text evidence="1">The sequence shown here is derived from an EMBL/GenBank/DDBJ whole genome shotgun (WGS) entry which is preliminary data.</text>
</comment>
<dbReference type="PROSITE" id="PS51257">
    <property type="entry name" value="PROKAR_LIPOPROTEIN"/>
    <property type="match status" value="1"/>
</dbReference>
<evidence type="ECO:0000313" key="2">
    <source>
        <dbReference type="Proteomes" id="UP000265926"/>
    </source>
</evidence>
<dbReference type="EMBL" id="QWGR01000005">
    <property type="protein sequence ID" value="RIJ48201.1"/>
    <property type="molecule type" value="Genomic_DNA"/>
</dbReference>
<dbReference type="RefSeq" id="WP_119437932.1">
    <property type="nucleotide sequence ID" value="NZ_QWGR01000005.1"/>
</dbReference>
<dbReference type="Proteomes" id="UP000265926">
    <property type="component" value="Unassembled WGS sequence"/>
</dbReference>